<name>A0A2G3DZA5_9FIRM</name>
<accession>A0A2G3DZA5</accession>
<keyword evidence="1" id="KW-1133">Transmembrane helix</keyword>
<feature type="transmembrane region" description="Helical" evidence="1">
    <location>
        <begin position="15"/>
        <end position="38"/>
    </location>
</feature>
<dbReference type="EMBL" id="PDYG01000134">
    <property type="protein sequence ID" value="PHU36368.1"/>
    <property type="molecule type" value="Genomic_DNA"/>
</dbReference>
<dbReference type="RefSeq" id="WP_099386906.1">
    <property type="nucleotide sequence ID" value="NZ_JANSWH010000041.1"/>
</dbReference>
<dbReference type="GO" id="GO:0005886">
    <property type="term" value="C:plasma membrane"/>
    <property type="evidence" value="ECO:0007669"/>
    <property type="project" value="TreeGrafter"/>
</dbReference>
<organism evidence="3 4">
    <name type="scientific">Agathobacter ruminis</name>
    <dbReference type="NCBI Taxonomy" id="1712665"/>
    <lineage>
        <taxon>Bacteria</taxon>
        <taxon>Bacillati</taxon>
        <taxon>Bacillota</taxon>
        <taxon>Clostridia</taxon>
        <taxon>Lachnospirales</taxon>
        <taxon>Lachnospiraceae</taxon>
        <taxon>Agathobacter</taxon>
    </lineage>
</organism>
<proteinExistence type="predicted"/>
<sequence>MKRGKNEKISLCEKIFIILVIALCGLTTFCALIGAQLVRQSVTPVETRTLEPTVCLENLEDEILTFKFIGAEWVQGRSTIMFYTSHQTVKVEADGKVIYERKPVNSIFGHSPGSAWNHVTVPAKTKELIVTIDAVYEDAIINTNIEFTVGAGSWMILERIRNGFVHSLVCLLIIMIGICLITYYLITRAVRSDLRELLYLGIFALLLGWWGFGETELAQIIITNRVLASFTAFLAIGAMGPSSILFARYFFKTNDKIFFYTVMTYCILIMVVPTVLQIANIVDFREIAIVIQSTILAGLSYWLYALTVHFRRGTERYKGVVNMIGLGILTVAIGIDFMAYYTDRTSANRTGKFGFLIYIILLGAETLHHSVKNFEEHHQLEFYREMATTDALTGCLNRNAYEHALAELGNPDEYAVATFDLNNLKHCNDTYGHATGDEYIMRASRIMRDVIGKYGKLYRTGGDEFVALLPRVSLRRLQNIQQKVAADELFDIGDVPIGELGCACGYAKYDSTKDKTLEDTVKRADANMYETKKMMKDHKVIE</sequence>
<feature type="transmembrane region" description="Helical" evidence="1">
    <location>
        <begin position="258"/>
        <end position="281"/>
    </location>
</feature>
<comment type="caution">
    <text evidence="3">The sequence shown here is derived from an EMBL/GenBank/DDBJ whole genome shotgun (WGS) entry which is preliminary data.</text>
</comment>
<evidence type="ECO:0000259" key="2">
    <source>
        <dbReference type="PROSITE" id="PS50887"/>
    </source>
</evidence>
<dbReference type="Proteomes" id="UP000224563">
    <property type="component" value="Unassembled WGS sequence"/>
</dbReference>
<dbReference type="InterPro" id="IPR029787">
    <property type="entry name" value="Nucleotide_cyclase"/>
</dbReference>
<dbReference type="CDD" id="cd01949">
    <property type="entry name" value="GGDEF"/>
    <property type="match status" value="1"/>
</dbReference>
<feature type="transmembrane region" description="Helical" evidence="1">
    <location>
        <begin position="320"/>
        <end position="341"/>
    </location>
</feature>
<dbReference type="PANTHER" id="PTHR45138">
    <property type="entry name" value="REGULATORY COMPONENTS OF SENSORY TRANSDUCTION SYSTEM"/>
    <property type="match status" value="1"/>
</dbReference>
<dbReference type="SMART" id="SM00267">
    <property type="entry name" value="GGDEF"/>
    <property type="match status" value="1"/>
</dbReference>
<dbReference type="PANTHER" id="PTHR45138:SF23">
    <property type="entry name" value="SIGNALING PROTEIN"/>
    <property type="match status" value="1"/>
</dbReference>
<dbReference type="GO" id="GO:1902201">
    <property type="term" value="P:negative regulation of bacterial-type flagellum-dependent cell motility"/>
    <property type="evidence" value="ECO:0007669"/>
    <property type="project" value="TreeGrafter"/>
</dbReference>
<dbReference type="SUPFAM" id="SSF55073">
    <property type="entry name" value="Nucleotide cyclase"/>
    <property type="match status" value="1"/>
</dbReference>
<dbReference type="Pfam" id="PF00990">
    <property type="entry name" value="GGDEF"/>
    <property type="match status" value="1"/>
</dbReference>
<dbReference type="GO" id="GO:0052621">
    <property type="term" value="F:diguanylate cyclase activity"/>
    <property type="evidence" value="ECO:0007669"/>
    <property type="project" value="TreeGrafter"/>
</dbReference>
<feature type="transmembrane region" description="Helical" evidence="1">
    <location>
        <begin position="164"/>
        <end position="185"/>
    </location>
</feature>
<reference evidence="3 4" key="2">
    <citation type="submission" date="2017-10" db="EMBL/GenBank/DDBJ databases">
        <authorList>
            <person name="Banno H."/>
            <person name="Chua N.-H."/>
        </authorList>
    </citation>
    <scope>NUCLEOTIDE SEQUENCE [LARGE SCALE GENOMIC DNA]</scope>
    <source>
        <strain evidence="3 4">JK623</strain>
    </source>
</reference>
<keyword evidence="1" id="KW-0812">Transmembrane</keyword>
<dbReference type="InterPro" id="IPR000160">
    <property type="entry name" value="GGDEF_dom"/>
</dbReference>
<dbReference type="AlphaFoldDB" id="A0A2G3DZA5"/>
<evidence type="ECO:0000256" key="1">
    <source>
        <dbReference type="SAM" id="Phobius"/>
    </source>
</evidence>
<dbReference type="InterPro" id="IPR050469">
    <property type="entry name" value="Diguanylate_Cyclase"/>
</dbReference>
<dbReference type="PROSITE" id="PS50887">
    <property type="entry name" value="GGDEF"/>
    <property type="match status" value="1"/>
</dbReference>
<feature type="transmembrane region" description="Helical" evidence="1">
    <location>
        <begin position="287"/>
        <end position="308"/>
    </location>
</feature>
<dbReference type="GO" id="GO:0043709">
    <property type="term" value="P:cell adhesion involved in single-species biofilm formation"/>
    <property type="evidence" value="ECO:0007669"/>
    <property type="project" value="TreeGrafter"/>
</dbReference>
<keyword evidence="1" id="KW-0472">Membrane</keyword>
<feature type="domain" description="GGDEF" evidence="2">
    <location>
        <begin position="412"/>
        <end position="542"/>
    </location>
</feature>
<protein>
    <recommendedName>
        <fullName evidence="2">GGDEF domain-containing protein</fullName>
    </recommendedName>
</protein>
<keyword evidence="4" id="KW-1185">Reference proteome</keyword>
<evidence type="ECO:0000313" key="3">
    <source>
        <dbReference type="EMBL" id="PHU36368.1"/>
    </source>
</evidence>
<feature type="transmembrane region" description="Helical" evidence="1">
    <location>
        <begin position="232"/>
        <end position="251"/>
    </location>
</feature>
<feature type="transmembrane region" description="Helical" evidence="1">
    <location>
        <begin position="197"/>
        <end position="212"/>
    </location>
</feature>
<evidence type="ECO:0000313" key="4">
    <source>
        <dbReference type="Proteomes" id="UP000224563"/>
    </source>
</evidence>
<dbReference type="NCBIfam" id="TIGR00254">
    <property type="entry name" value="GGDEF"/>
    <property type="match status" value="1"/>
</dbReference>
<dbReference type="Gene3D" id="3.30.70.270">
    <property type="match status" value="1"/>
</dbReference>
<dbReference type="InterPro" id="IPR043128">
    <property type="entry name" value="Rev_trsase/Diguanyl_cyclase"/>
</dbReference>
<gene>
    <name evidence="3" type="ORF">CSX02_12355</name>
</gene>
<reference evidence="3 4" key="1">
    <citation type="submission" date="2017-10" db="EMBL/GenBank/DDBJ databases">
        <title>Resolving the taxonomy of Roseburia spp., Eubacterium rectale and Agathobacter spp. through phylogenomic analysis.</title>
        <authorList>
            <person name="Sheridan P.O."/>
            <person name="Walker A.W."/>
            <person name="Duncan S.H."/>
            <person name="Scott K.P."/>
            <person name="Toole P.W.O."/>
            <person name="Luis P."/>
            <person name="Flint H.J."/>
        </authorList>
    </citation>
    <scope>NUCLEOTIDE SEQUENCE [LARGE SCALE GENOMIC DNA]</scope>
    <source>
        <strain evidence="3 4">JK623</strain>
    </source>
</reference>